<accession>A0A444YFK2</accession>
<dbReference type="Pfam" id="PF05667">
    <property type="entry name" value="CCDC22_CC"/>
    <property type="match status" value="1"/>
</dbReference>
<dbReference type="PANTHER" id="PTHR15668">
    <property type="entry name" value="JM1 PROTEIN"/>
    <property type="match status" value="1"/>
</dbReference>
<feature type="domain" description="CCDC22 coiled-coil" evidence="2">
    <location>
        <begin position="58"/>
        <end position="313"/>
    </location>
</feature>
<feature type="region of interest" description="Disordered" evidence="1">
    <location>
        <begin position="1"/>
        <end position="21"/>
    </location>
</feature>
<dbReference type="GO" id="GO:2000060">
    <property type="term" value="P:positive regulation of ubiquitin-dependent protein catabolic process"/>
    <property type="evidence" value="ECO:0007669"/>
    <property type="project" value="TreeGrafter"/>
</dbReference>
<comment type="caution">
    <text evidence="3">The sequence shown here is derived from an EMBL/GenBank/DDBJ whole genome shotgun (WGS) entry which is preliminary data.</text>
</comment>
<dbReference type="InterPro" id="IPR048348">
    <property type="entry name" value="CCDC22_CC"/>
</dbReference>
<reference evidence="3 4" key="1">
    <citation type="submission" date="2019-01" db="EMBL/GenBank/DDBJ databases">
        <title>Sequencing of cultivated peanut Arachis hypogaea provides insights into genome evolution and oil improvement.</title>
        <authorList>
            <person name="Chen X."/>
        </authorList>
    </citation>
    <scope>NUCLEOTIDE SEQUENCE [LARGE SCALE GENOMIC DNA]</scope>
    <source>
        <strain evidence="4">cv. Fuhuasheng</strain>
        <tissue evidence="3">Leaves</tissue>
    </source>
</reference>
<dbReference type="AlphaFoldDB" id="A0A444YFK2"/>
<sequence>MDVTPASGESSSSMVDGCSRDEENCILNEVDSVEVPDNGRVSFGNEESGPHVKDGGDMNVLKQKEKALIDDLASRISELELLEGELEVMKSASEMAFDKQHSVDFYADQLNEQLQAKRHNLLKLESEWDPVRKSLEEKKRSLEDSLYSSNPDLQEMLEKLRECQQEEQLILSEIRKREEEQSKLSADLAKQPKSSSRKSYTEKIKEITKNSRKQDADIERILKETREVQLDSNSIQERLHRTYAVADEIVFRYEHLIIACISKHPHREAKKDATGRQIYRLLTSIHQGFEQISQKIMATDRIRREVAEYEMKLAAMTPRSLDANKPHADADIDVVVKENDYFEHPFQEK</sequence>
<gene>
    <name evidence="3" type="ORF">Ahy_B07g088846</name>
</gene>
<name>A0A444YFK2_ARAHY</name>
<evidence type="ECO:0000256" key="1">
    <source>
        <dbReference type="SAM" id="MobiDB-lite"/>
    </source>
</evidence>
<organism evidence="3 4">
    <name type="scientific">Arachis hypogaea</name>
    <name type="common">Peanut</name>
    <dbReference type="NCBI Taxonomy" id="3818"/>
    <lineage>
        <taxon>Eukaryota</taxon>
        <taxon>Viridiplantae</taxon>
        <taxon>Streptophyta</taxon>
        <taxon>Embryophyta</taxon>
        <taxon>Tracheophyta</taxon>
        <taxon>Spermatophyta</taxon>
        <taxon>Magnoliopsida</taxon>
        <taxon>eudicotyledons</taxon>
        <taxon>Gunneridae</taxon>
        <taxon>Pentapetalae</taxon>
        <taxon>rosids</taxon>
        <taxon>fabids</taxon>
        <taxon>Fabales</taxon>
        <taxon>Fabaceae</taxon>
        <taxon>Papilionoideae</taxon>
        <taxon>50 kb inversion clade</taxon>
        <taxon>dalbergioids sensu lato</taxon>
        <taxon>Dalbergieae</taxon>
        <taxon>Pterocarpus clade</taxon>
        <taxon>Arachis</taxon>
    </lineage>
</organism>
<dbReference type="STRING" id="3818.A0A444YFK2"/>
<evidence type="ECO:0000259" key="2">
    <source>
        <dbReference type="Pfam" id="PF05667"/>
    </source>
</evidence>
<dbReference type="EMBL" id="SDMP01000017">
    <property type="protein sequence ID" value="RYR00720.1"/>
    <property type="molecule type" value="Genomic_DNA"/>
</dbReference>
<dbReference type="PANTHER" id="PTHR15668:SF4">
    <property type="entry name" value="COILED-COIL DOMAIN-CONTAINING PROTEIN 22"/>
    <property type="match status" value="1"/>
</dbReference>
<evidence type="ECO:0000313" key="4">
    <source>
        <dbReference type="Proteomes" id="UP000289738"/>
    </source>
</evidence>
<evidence type="ECO:0000313" key="3">
    <source>
        <dbReference type="EMBL" id="RYR00720.1"/>
    </source>
</evidence>
<feature type="region of interest" description="Disordered" evidence="1">
    <location>
        <begin position="181"/>
        <end position="202"/>
    </location>
</feature>
<dbReference type="InterPro" id="IPR008530">
    <property type="entry name" value="CCDC22"/>
</dbReference>
<protein>
    <recommendedName>
        <fullName evidence="2">CCDC22 coiled-coil domain-containing protein</fullName>
    </recommendedName>
</protein>
<dbReference type="GO" id="GO:0097602">
    <property type="term" value="F:cullin family protein binding"/>
    <property type="evidence" value="ECO:0007669"/>
    <property type="project" value="TreeGrafter"/>
</dbReference>
<keyword evidence="4" id="KW-1185">Reference proteome</keyword>
<dbReference type="Proteomes" id="UP000289738">
    <property type="component" value="Chromosome B07"/>
</dbReference>
<proteinExistence type="predicted"/>